<dbReference type="Proteomes" id="UP001233172">
    <property type="component" value="Unassembled WGS sequence"/>
</dbReference>
<comment type="caution">
    <text evidence="1">The sequence shown here is derived from an EMBL/GenBank/DDBJ whole genome shotgun (WGS) entry which is preliminary data.</text>
</comment>
<evidence type="ECO:0000313" key="2">
    <source>
        <dbReference type="Proteomes" id="UP001233172"/>
    </source>
</evidence>
<evidence type="ECO:0000313" key="1">
    <source>
        <dbReference type="EMBL" id="KAK0067798.1"/>
    </source>
</evidence>
<name>A0AAD8C822_BIOPF</name>
<keyword evidence="2" id="KW-1185">Reference proteome</keyword>
<proteinExistence type="predicted"/>
<dbReference type="AlphaFoldDB" id="A0AAD8C822"/>
<accession>A0AAD8C822</accession>
<organism evidence="1 2">
    <name type="scientific">Biomphalaria pfeifferi</name>
    <name type="common">Bloodfluke planorb</name>
    <name type="synonym">Freshwater snail</name>
    <dbReference type="NCBI Taxonomy" id="112525"/>
    <lineage>
        <taxon>Eukaryota</taxon>
        <taxon>Metazoa</taxon>
        <taxon>Spiralia</taxon>
        <taxon>Lophotrochozoa</taxon>
        <taxon>Mollusca</taxon>
        <taxon>Gastropoda</taxon>
        <taxon>Heterobranchia</taxon>
        <taxon>Euthyneura</taxon>
        <taxon>Panpulmonata</taxon>
        <taxon>Hygrophila</taxon>
        <taxon>Lymnaeoidea</taxon>
        <taxon>Planorbidae</taxon>
        <taxon>Biomphalaria</taxon>
    </lineage>
</organism>
<dbReference type="EMBL" id="JASAOG010000006">
    <property type="protein sequence ID" value="KAK0067798.1"/>
    <property type="molecule type" value="Genomic_DNA"/>
</dbReference>
<reference evidence="1" key="1">
    <citation type="journal article" date="2023" name="PLoS Negl. Trop. Dis.">
        <title>A genome sequence for Biomphalaria pfeifferi, the major vector snail for the human-infecting parasite Schistosoma mansoni.</title>
        <authorList>
            <person name="Bu L."/>
            <person name="Lu L."/>
            <person name="Laidemitt M.R."/>
            <person name="Zhang S.M."/>
            <person name="Mutuku M."/>
            <person name="Mkoji G."/>
            <person name="Steinauer M."/>
            <person name="Loker E.S."/>
        </authorList>
    </citation>
    <scope>NUCLEOTIDE SEQUENCE</scope>
    <source>
        <strain evidence="1">KasaAsao</strain>
    </source>
</reference>
<reference evidence="1" key="2">
    <citation type="submission" date="2023-04" db="EMBL/GenBank/DDBJ databases">
        <authorList>
            <person name="Bu L."/>
            <person name="Lu L."/>
            <person name="Laidemitt M.R."/>
            <person name="Zhang S.M."/>
            <person name="Mutuku M."/>
            <person name="Mkoji G."/>
            <person name="Steinauer M."/>
            <person name="Loker E.S."/>
        </authorList>
    </citation>
    <scope>NUCLEOTIDE SEQUENCE</scope>
    <source>
        <strain evidence="1">KasaAsao</strain>
        <tissue evidence="1">Whole Snail</tissue>
    </source>
</reference>
<protein>
    <submittedName>
        <fullName evidence="1">Uncharacterized protein</fullName>
    </submittedName>
</protein>
<sequence>MILLLHLFSEFRLSYEAKRSPDSRYLQVKPEIVLECDGDSELRWRSRLTPSRANCDDLRENIWRLFCLKLNRWQRAESGSKRFCRDFIHLSS</sequence>
<gene>
    <name evidence="1" type="ORF">Bpfe_002639</name>
</gene>